<dbReference type="OrthoDB" id="10614751at2759"/>
<name>A0A3E2GR48_SCYLI</name>
<feature type="non-terminal residue" evidence="1">
    <location>
        <position position="1"/>
    </location>
</feature>
<dbReference type="AlphaFoldDB" id="A0A3E2GR48"/>
<feature type="non-terminal residue" evidence="1">
    <location>
        <position position="71"/>
    </location>
</feature>
<reference evidence="1 2" key="1">
    <citation type="submission" date="2018-05" db="EMBL/GenBank/DDBJ databases">
        <title>Draft genome sequence of Scytalidium lignicola DSM 105466, a ubiquitous saprotrophic fungus.</title>
        <authorList>
            <person name="Buettner E."/>
            <person name="Gebauer A.M."/>
            <person name="Hofrichter M."/>
            <person name="Liers C."/>
            <person name="Kellner H."/>
        </authorList>
    </citation>
    <scope>NUCLEOTIDE SEQUENCE [LARGE SCALE GENOMIC DNA]</scope>
    <source>
        <strain evidence="1 2">DSM 105466</strain>
    </source>
</reference>
<keyword evidence="2" id="KW-1185">Reference proteome</keyword>
<organism evidence="1 2">
    <name type="scientific">Scytalidium lignicola</name>
    <name type="common">Hyphomycete</name>
    <dbReference type="NCBI Taxonomy" id="5539"/>
    <lineage>
        <taxon>Eukaryota</taxon>
        <taxon>Fungi</taxon>
        <taxon>Dikarya</taxon>
        <taxon>Ascomycota</taxon>
        <taxon>Pezizomycotina</taxon>
        <taxon>Leotiomycetes</taxon>
        <taxon>Leotiomycetes incertae sedis</taxon>
        <taxon>Scytalidium</taxon>
    </lineage>
</organism>
<sequence>MFVPANGVSVPGMVSPQRELATGAGIGRVPVLRQMMIPTCSSVQPFQDQVSALYSVSWSTVMLCAEAMAAQ</sequence>
<gene>
    <name evidence="1" type="ORF">B7463_g12723</name>
</gene>
<dbReference type="EMBL" id="NCSJ02000708">
    <property type="protein sequence ID" value="RFU23614.1"/>
    <property type="molecule type" value="Genomic_DNA"/>
</dbReference>
<evidence type="ECO:0000313" key="2">
    <source>
        <dbReference type="Proteomes" id="UP000258309"/>
    </source>
</evidence>
<dbReference type="Proteomes" id="UP000258309">
    <property type="component" value="Unassembled WGS sequence"/>
</dbReference>
<evidence type="ECO:0000313" key="1">
    <source>
        <dbReference type="EMBL" id="RFU23614.1"/>
    </source>
</evidence>
<accession>A0A3E2GR48</accession>
<proteinExistence type="predicted"/>
<protein>
    <submittedName>
        <fullName evidence="1">Uncharacterized protein</fullName>
    </submittedName>
</protein>
<comment type="caution">
    <text evidence="1">The sequence shown here is derived from an EMBL/GenBank/DDBJ whole genome shotgun (WGS) entry which is preliminary data.</text>
</comment>